<dbReference type="PROSITE" id="PS00622">
    <property type="entry name" value="HTH_LUXR_1"/>
    <property type="match status" value="1"/>
</dbReference>
<dbReference type="Pfam" id="PF13191">
    <property type="entry name" value="AAA_16"/>
    <property type="match status" value="1"/>
</dbReference>
<keyword evidence="2" id="KW-0067">ATP-binding</keyword>
<evidence type="ECO:0000259" key="4">
    <source>
        <dbReference type="PROSITE" id="PS50043"/>
    </source>
</evidence>
<accession>A0ABW1I9C8</accession>
<proteinExistence type="predicted"/>
<dbReference type="InterPro" id="IPR000792">
    <property type="entry name" value="Tscrpt_reg_LuxR_C"/>
</dbReference>
<feature type="region of interest" description="Disordered" evidence="3">
    <location>
        <begin position="398"/>
        <end position="420"/>
    </location>
</feature>
<name>A0ABW1I9C8_9PSEU</name>
<reference evidence="6" key="1">
    <citation type="journal article" date="2019" name="Int. J. Syst. Evol. Microbiol.">
        <title>The Global Catalogue of Microorganisms (GCM) 10K type strain sequencing project: providing services to taxonomists for standard genome sequencing and annotation.</title>
        <authorList>
            <consortium name="The Broad Institute Genomics Platform"/>
            <consortium name="The Broad Institute Genome Sequencing Center for Infectious Disease"/>
            <person name="Wu L."/>
            <person name="Ma J."/>
        </authorList>
    </citation>
    <scope>NUCLEOTIDE SEQUENCE [LARGE SCALE GENOMIC DNA]</scope>
    <source>
        <strain evidence="6">CGMCC 4.7397</strain>
    </source>
</reference>
<dbReference type="PANTHER" id="PTHR16305:SF35">
    <property type="entry name" value="TRANSCRIPTIONAL ACTIVATOR DOMAIN"/>
    <property type="match status" value="1"/>
</dbReference>
<dbReference type="PANTHER" id="PTHR16305">
    <property type="entry name" value="TESTICULAR SOLUBLE ADENYLYL CYCLASE"/>
    <property type="match status" value="1"/>
</dbReference>
<evidence type="ECO:0000313" key="6">
    <source>
        <dbReference type="Proteomes" id="UP001596119"/>
    </source>
</evidence>
<dbReference type="Proteomes" id="UP001596119">
    <property type="component" value="Unassembled WGS sequence"/>
</dbReference>
<dbReference type="RefSeq" id="WP_379567358.1">
    <property type="nucleotide sequence ID" value="NZ_JBHSQK010000044.1"/>
</dbReference>
<evidence type="ECO:0000313" key="5">
    <source>
        <dbReference type="EMBL" id="MFC5950228.1"/>
    </source>
</evidence>
<dbReference type="Pfam" id="PF00196">
    <property type="entry name" value="GerE"/>
    <property type="match status" value="1"/>
</dbReference>
<dbReference type="CDD" id="cd06170">
    <property type="entry name" value="LuxR_C_like"/>
    <property type="match status" value="1"/>
</dbReference>
<dbReference type="Gene3D" id="1.10.10.10">
    <property type="entry name" value="Winged helix-like DNA-binding domain superfamily/Winged helix DNA-binding domain"/>
    <property type="match status" value="1"/>
</dbReference>
<evidence type="ECO:0000256" key="3">
    <source>
        <dbReference type="SAM" id="MobiDB-lite"/>
    </source>
</evidence>
<dbReference type="SUPFAM" id="SSF46894">
    <property type="entry name" value="C-terminal effector domain of the bipartite response regulators"/>
    <property type="match status" value="1"/>
</dbReference>
<comment type="caution">
    <text evidence="5">The sequence shown here is derived from an EMBL/GenBank/DDBJ whole genome shotgun (WGS) entry which is preliminary data.</text>
</comment>
<gene>
    <name evidence="5" type="ORF">ACFQH9_18320</name>
</gene>
<keyword evidence="1" id="KW-0547">Nucleotide-binding</keyword>
<dbReference type="InterPro" id="IPR041664">
    <property type="entry name" value="AAA_16"/>
</dbReference>
<dbReference type="InterPro" id="IPR016032">
    <property type="entry name" value="Sig_transdc_resp-reg_C-effctor"/>
</dbReference>
<dbReference type="PROSITE" id="PS50043">
    <property type="entry name" value="HTH_LUXR_2"/>
    <property type="match status" value="1"/>
</dbReference>
<protein>
    <submittedName>
        <fullName evidence="5">LuxR C-terminal-related transcriptional regulator</fullName>
    </submittedName>
</protein>
<evidence type="ECO:0000256" key="2">
    <source>
        <dbReference type="ARBA" id="ARBA00022840"/>
    </source>
</evidence>
<feature type="domain" description="HTH luxR-type" evidence="4">
    <location>
        <begin position="824"/>
        <end position="889"/>
    </location>
</feature>
<dbReference type="EMBL" id="JBHSQK010000044">
    <property type="protein sequence ID" value="MFC5950228.1"/>
    <property type="molecule type" value="Genomic_DNA"/>
</dbReference>
<evidence type="ECO:0000256" key="1">
    <source>
        <dbReference type="ARBA" id="ARBA00022741"/>
    </source>
</evidence>
<feature type="compositionally biased region" description="Basic and acidic residues" evidence="3">
    <location>
        <begin position="400"/>
        <end position="412"/>
    </location>
</feature>
<dbReference type="PRINTS" id="PR00038">
    <property type="entry name" value="HTHLUXR"/>
</dbReference>
<sequence>MRWPGPILEALDAAAATARAGGPGVLAVEGEAGFGKSTLLRAALGQLDGFSVLRAYGEESAQDDRFQLLHDWGALPPGEPTPRHLLQATRLLAQVVDPLLARGPVGLVLDDLQWIDPESVDTVAALVQRAAGDRLLVLAAHRPLGRRHPAWRRSVTDLVRLDGLDDEAAAALVAAHDPTAPADLARQLRAHTSGNPLHIRALLQEHSVPELTALAARGELPAPVDLAAALHTRVTTFAPGAARLLHTLAVLGDAWTDLPTAAAVGGIDDVDGAVVVLREAGLVVIDRTSALARARISHAVIRAAVYELIPTPVRRRLHRAAAARVTDAGARLRHRLAAIPGPDDGLADDLERHADQLHQRALFREATRFRRLAASVTAGGAARRRRELDADFEAVLAHDQGPHDDGDGHGVDGADPDAASSAQRRVVAAMRLTAAKQWVQAAAVLDPLGPADLAALDPLNAYRARVLRGWTAIGAGRPAGEALVPLQEAADSAVQDPALRALFTFAYGQAVQTTTAPGRDLWGFHDAMSTDRATLAASPDGRIRLAWRGSAYALTGSTTKAVDDLTVVTDQINDGTMDLGDGAFHALLGFAQWTGGHWRRASITIGLARSAPRDVPHPLVAATVPLAAIASGADLDTPLADSRDARLAGPLPSVLHAGDIADVAALAFAGTAARRRDWLARRTADFGDPRTQAGGVVPHLWLLAMGIAAAWAGDPDGTDGWADELANRTGGAWRTGAIDWLRALARSARGTPVADHLGATARDGLPDLLSFEALLWVDAANAAARDGHPGAAETRTRAERALLALGAAPYASALLPAADHGPAADDPLAPLSDREREVAALLLDGLSYAQIAKELFVTRSTVAFHLSNAYAKTGTSTRHELVRLVRPTQRAG</sequence>
<dbReference type="InterPro" id="IPR036388">
    <property type="entry name" value="WH-like_DNA-bd_sf"/>
</dbReference>
<dbReference type="SMART" id="SM00421">
    <property type="entry name" value="HTH_LUXR"/>
    <property type="match status" value="1"/>
</dbReference>
<dbReference type="InterPro" id="IPR027417">
    <property type="entry name" value="P-loop_NTPase"/>
</dbReference>
<keyword evidence="6" id="KW-1185">Reference proteome</keyword>
<organism evidence="5 6">
    <name type="scientific">Pseudonocardia lutea</name>
    <dbReference type="NCBI Taxonomy" id="2172015"/>
    <lineage>
        <taxon>Bacteria</taxon>
        <taxon>Bacillati</taxon>
        <taxon>Actinomycetota</taxon>
        <taxon>Actinomycetes</taxon>
        <taxon>Pseudonocardiales</taxon>
        <taxon>Pseudonocardiaceae</taxon>
        <taxon>Pseudonocardia</taxon>
    </lineage>
</organism>
<dbReference type="SUPFAM" id="SSF52540">
    <property type="entry name" value="P-loop containing nucleoside triphosphate hydrolases"/>
    <property type="match status" value="1"/>
</dbReference>